<dbReference type="InterPro" id="IPR009094">
    <property type="entry name" value="DiS-bond_isomerase_DsbC/G_N_sf"/>
</dbReference>
<feature type="domain" description="Disulphide bond isomerase DsbC/G N-terminal" evidence="8">
    <location>
        <begin position="57"/>
        <end position="122"/>
    </location>
</feature>
<dbReference type="InterPro" id="IPR012336">
    <property type="entry name" value="Thioredoxin-like_fold"/>
</dbReference>
<evidence type="ECO:0000256" key="5">
    <source>
        <dbReference type="ARBA" id="ARBA00023157"/>
    </source>
</evidence>
<evidence type="ECO:0000256" key="4">
    <source>
        <dbReference type="ARBA" id="ARBA00022764"/>
    </source>
</evidence>
<evidence type="ECO:0000259" key="9">
    <source>
        <dbReference type="Pfam" id="PF13098"/>
    </source>
</evidence>
<comment type="function">
    <text evidence="7">Required for disulfide bond formation in some periplasmic proteins. Acts by transferring its disulfide bond to other proteins and is reduced in the process.</text>
</comment>
<gene>
    <name evidence="10" type="primary">dsbC</name>
    <name evidence="10" type="ORF">NCTC10283_02678</name>
</gene>
<dbReference type="GO" id="GO:0042597">
    <property type="term" value="C:periplasmic space"/>
    <property type="evidence" value="ECO:0007669"/>
    <property type="project" value="UniProtKB-SubCell"/>
</dbReference>
<dbReference type="SUPFAM" id="SSF52833">
    <property type="entry name" value="Thioredoxin-like"/>
    <property type="match status" value="1"/>
</dbReference>
<protein>
    <recommendedName>
        <fullName evidence="7">Thiol:disulfide interchange protein</fullName>
    </recommendedName>
</protein>
<dbReference type="STRING" id="1120980.GCA_000745955_00894"/>
<dbReference type="AlphaFoldDB" id="A0A376BWE1"/>
<keyword evidence="11" id="KW-1185">Reference proteome</keyword>
<proteinExistence type="inferred from homology"/>
<dbReference type="Pfam" id="PF10411">
    <property type="entry name" value="DsbC_N"/>
    <property type="match status" value="1"/>
</dbReference>
<name>A0A376BWE1_9NEIS</name>
<keyword evidence="6 7" id="KW-0676">Redox-active center</keyword>
<evidence type="ECO:0000256" key="3">
    <source>
        <dbReference type="ARBA" id="ARBA00022729"/>
    </source>
</evidence>
<dbReference type="PANTHER" id="PTHR35272">
    <property type="entry name" value="THIOL:DISULFIDE INTERCHANGE PROTEIN DSBC-RELATED"/>
    <property type="match status" value="1"/>
</dbReference>
<keyword evidence="5" id="KW-1015">Disulfide bond</keyword>
<evidence type="ECO:0000256" key="2">
    <source>
        <dbReference type="ARBA" id="ARBA00009813"/>
    </source>
</evidence>
<dbReference type="PROSITE" id="PS51257">
    <property type="entry name" value="PROKAR_LIPOPROTEIN"/>
    <property type="match status" value="1"/>
</dbReference>
<dbReference type="PANTHER" id="PTHR35272:SF3">
    <property type="entry name" value="THIOL:DISULFIDE INTERCHANGE PROTEIN DSBC"/>
    <property type="match status" value="1"/>
</dbReference>
<evidence type="ECO:0000256" key="1">
    <source>
        <dbReference type="ARBA" id="ARBA00004418"/>
    </source>
</evidence>
<dbReference type="InterPro" id="IPR018950">
    <property type="entry name" value="DiS-bond_isomerase_DsbC/G_N"/>
</dbReference>
<keyword evidence="4 7" id="KW-0574">Periplasm</keyword>
<feature type="chain" id="PRO_5016478824" description="Thiol:disulfide interchange protein" evidence="7">
    <location>
        <begin position="33"/>
        <end position="274"/>
    </location>
</feature>
<keyword evidence="3 7" id="KW-0732">Signal</keyword>
<comment type="similarity">
    <text evidence="2 7">Belongs to the thioredoxin family. DsbC subfamily.</text>
</comment>
<evidence type="ECO:0000259" key="8">
    <source>
        <dbReference type="Pfam" id="PF10411"/>
    </source>
</evidence>
<feature type="signal peptide" evidence="7">
    <location>
        <begin position="1"/>
        <end position="32"/>
    </location>
</feature>
<dbReference type="InterPro" id="IPR051470">
    <property type="entry name" value="Thiol:disulfide_interchange"/>
</dbReference>
<feature type="domain" description="Thioredoxin-like fold" evidence="9">
    <location>
        <begin position="146"/>
        <end position="268"/>
    </location>
</feature>
<evidence type="ECO:0000256" key="6">
    <source>
        <dbReference type="ARBA" id="ARBA00023284"/>
    </source>
</evidence>
<comment type="subcellular location">
    <subcellularLocation>
        <location evidence="1 7">Periplasm</location>
    </subcellularLocation>
</comment>
<evidence type="ECO:0000256" key="7">
    <source>
        <dbReference type="RuleBase" id="RU364038"/>
    </source>
</evidence>
<sequence>MMKRKTLIRTLIPAVAAVLIACNGAPTNNAQAATTSEKNVATPVVATVAKDVPADVAKTITATLEKNYAAQQLKVLSINTTPINGLFEVVVSGKQITYTDATGEFMLVGDLIATKEGRSLTEERKTVLNAIDFNALPFDKAIKEVRGNGSLKLAVFSDPDCPYCKRLERELAKMTNITIYTFLMPIPSLHPDGHRKAVQIWCQADRTKAWTSWMREGKMGAKVAECANPVKETTTLGESFGFNGTPTLVFPNGKSQAGYVPQPHLEEIIKQQQK</sequence>
<dbReference type="InterPro" id="IPR033954">
    <property type="entry name" value="DiS-bond_Isoase_DsbC/G"/>
</dbReference>
<dbReference type="Gene3D" id="3.10.450.70">
    <property type="entry name" value="Disulphide bond isomerase, DsbC/G, N-terminal"/>
    <property type="match status" value="1"/>
</dbReference>
<reference evidence="10 11" key="1">
    <citation type="submission" date="2018-06" db="EMBL/GenBank/DDBJ databases">
        <authorList>
            <consortium name="Pathogen Informatics"/>
            <person name="Doyle S."/>
        </authorList>
    </citation>
    <scope>NUCLEOTIDE SEQUENCE [LARGE SCALE GENOMIC DNA]</scope>
    <source>
        <strain evidence="10 11">NCTC10283</strain>
    </source>
</reference>
<evidence type="ECO:0000313" key="10">
    <source>
        <dbReference type="EMBL" id="SSY81113.1"/>
    </source>
</evidence>
<dbReference type="Proteomes" id="UP000254209">
    <property type="component" value="Unassembled WGS sequence"/>
</dbReference>
<dbReference type="Pfam" id="PF13098">
    <property type="entry name" value="Thioredoxin_2"/>
    <property type="match status" value="1"/>
</dbReference>
<evidence type="ECO:0000313" key="11">
    <source>
        <dbReference type="Proteomes" id="UP000254209"/>
    </source>
</evidence>
<organism evidence="10 11">
    <name type="scientific">Alysiella crassa</name>
    <dbReference type="NCBI Taxonomy" id="153491"/>
    <lineage>
        <taxon>Bacteria</taxon>
        <taxon>Pseudomonadati</taxon>
        <taxon>Pseudomonadota</taxon>
        <taxon>Betaproteobacteria</taxon>
        <taxon>Neisseriales</taxon>
        <taxon>Neisseriaceae</taxon>
        <taxon>Alysiella</taxon>
    </lineage>
</organism>
<dbReference type="EMBL" id="UFSO01000003">
    <property type="protein sequence ID" value="SSY81113.1"/>
    <property type="molecule type" value="Genomic_DNA"/>
</dbReference>
<dbReference type="Gene3D" id="3.40.30.10">
    <property type="entry name" value="Glutaredoxin"/>
    <property type="match status" value="1"/>
</dbReference>
<dbReference type="SUPFAM" id="SSF54423">
    <property type="entry name" value="DsbC/DsbG N-terminal domain-like"/>
    <property type="match status" value="1"/>
</dbReference>
<dbReference type="InterPro" id="IPR036249">
    <property type="entry name" value="Thioredoxin-like_sf"/>
</dbReference>
<accession>A0A376BWE1</accession>
<dbReference type="CDD" id="cd03020">
    <property type="entry name" value="DsbA_DsbC_DsbG"/>
    <property type="match status" value="1"/>
</dbReference>